<protein>
    <submittedName>
        <fullName evidence="2">YGGT family protein</fullName>
    </submittedName>
</protein>
<sequence length="87" mass="10101">MIDTLRVAISLLFRFLEGAIFIEVILSWVMPGRSNVFLDFLRIFTEPFMAPGRKIQEKLMPRLMIDFSPIIALFILDILRAIVFSII</sequence>
<dbReference type="InterPro" id="IPR003425">
    <property type="entry name" value="CCB3/YggT"/>
</dbReference>
<comment type="caution">
    <text evidence="2">The sequence shown here is derived from an EMBL/GenBank/DDBJ whole genome shotgun (WGS) entry which is preliminary data.</text>
</comment>
<keyword evidence="1" id="KW-0472">Membrane</keyword>
<name>A0A161YSW8_9CLOT</name>
<dbReference type="EMBL" id="LWAE01000001">
    <property type="protein sequence ID" value="KZL94182.1"/>
    <property type="molecule type" value="Genomic_DNA"/>
</dbReference>
<keyword evidence="3" id="KW-1185">Reference proteome</keyword>
<dbReference type="PATRIC" id="fig|1121326.3.peg.1202"/>
<reference evidence="2 3" key="1">
    <citation type="submission" date="2016-04" db="EMBL/GenBank/DDBJ databases">
        <title>Genome sequence of Clostridium magnum DSM 2767.</title>
        <authorList>
            <person name="Poehlein A."/>
            <person name="Uhlig R."/>
            <person name="Fischer R."/>
            <person name="Bahl H."/>
            <person name="Daniel R."/>
        </authorList>
    </citation>
    <scope>NUCLEOTIDE SEQUENCE [LARGE SCALE GENOMIC DNA]</scope>
    <source>
        <strain evidence="2 3">DSM 2767</strain>
    </source>
</reference>
<accession>A0A161YSW8</accession>
<dbReference type="STRING" id="1121326.CLMAG_12350"/>
<dbReference type="Proteomes" id="UP000076603">
    <property type="component" value="Unassembled WGS sequence"/>
</dbReference>
<dbReference type="GO" id="GO:0016020">
    <property type="term" value="C:membrane"/>
    <property type="evidence" value="ECO:0007669"/>
    <property type="project" value="InterPro"/>
</dbReference>
<feature type="transmembrane region" description="Helical" evidence="1">
    <location>
        <begin position="67"/>
        <end position="86"/>
    </location>
</feature>
<keyword evidence="1" id="KW-0812">Transmembrane</keyword>
<dbReference type="RefSeq" id="WP_066619319.1">
    <property type="nucleotide sequence ID" value="NZ_FQXL01000009.1"/>
</dbReference>
<organism evidence="2 3">
    <name type="scientific">Clostridium magnum DSM 2767</name>
    <dbReference type="NCBI Taxonomy" id="1121326"/>
    <lineage>
        <taxon>Bacteria</taxon>
        <taxon>Bacillati</taxon>
        <taxon>Bacillota</taxon>
        <taxon>Clostridia</taxon>
        <taxon>Eubacteriales</taxon>
        <taxon>Clostridiaceae</taxon>
        <taxon>Clostridium</taxon>
    </lineage>
</organism>
<proteinExistence type="predicted"/>
<evidence type="ECO:0000256" key="1">
    <source>
        <dbReference type="SAM" id="Phobius"/>
    </source>
</evidence>
<dbReference type="AlphaFoldDB" id="A0A161YSW8"/>
<keyword evidence="1" id="KW-1133">Transmembrane helix</keyword>
<evidence type="ECO:0000313" key="2">
    <source>
        <dbReference type="EMBL" id="KZL94182.1"/>
    </source>
</evidence>
<gene>
    <name evidence="2" type="ORF">CLMAG_12350</name>
</gene>
<feature type="transmembrane region" description="Helical" evidence="1">
    <location>
        <begin position="12"/>
        <end position="30"/>
    </location>
</feature>
<dbReference type="OrthoDB" id="283553at2"/>
<evidence type="ECO:0000313" key="3">
    <source>
        <dbReference type="Proteomes" id="UP000076603"/>
    </source>
</evidence>
<dbReference type="Pfam" id="PF02325">
    <property type="entry name" value="CCB3_YggT"/>
    <property type="match status" value="1"/>
</dbReference>